<dbReference type="InterPro" id="IPR012332">
    <property type="entry name" value="Autotransporter_pectin_lyase_C"/>
</dbReference>
<name>A0A380PX88_YERFR</name>
<sequence>MTNGYAGVSVGQGSSITLDGLIATGTMAQVFDAKGAVTLSDADIDLASGGVLRAMGNSSANKAVIIFNNVNAISHSGNTTMVDVNMNADVTLNGGSYHSKGTSAMGIWVPDTTSSVKVYNSEVITEGDGATAIENRGRAIVDNTRVVTTGNSSHGIYSESMFDATNMTISTAGVGSIGASAAREGQLNIDGASINTTGDSGMVLGTFASSFVNAKNITGTSAGASAYALWLQLRPMLMVWAATTH</sequence>
<dbReference type="Proteomes" id="UP000254835">
    <property type="component" value="Unassembled WGS sequence"/>
</dbReference>
<evidence type="ECO:0000313" key="1">
    <source>
        <dbReference type="EMBL" id="SUP77567.1"/>
    </source>
</evidence>
<accession>A0A380PX88</accession>
<dbReference type="SUPFAM" id="SSF51126">
    <property type="entry name" value="Pectin lyase-like"/>
    <property type="match status" value="1"/>
</dbReference>
<dbReference type="EMBL" id="UHJA01000001">
    <property type="protein sequence ID" value="SUP77567.1"/>
    <property type="molecule type" value="Genomic_DNA"/>
</dbReference>
<protein>
    <submittedName>
        <fullName evidence="1">Putative autotransporter protein</fullName>
    </submittedName>
</protein>
<dbReference type="InterPro" id="IPR011050">
    <property type="entry name" value="Pectin_lyase_fold/virulence"/>
</dbReference>
<dbReference type="AlphaFoldDB" id="A0A380PX88"/>
<dbReference type="Gene3D" id="2.160.20.20">
    <property type="match status" value="1"/>
</dbReference>
<reference evidence="1 2" key="1">
    <citation type="submission" date="2018-06" db="EMBL/GenBank/DDBJ databases">
        <authorList>
            <consortium name="Pathogen Informatics"/>
            <person name="Doyle S."/>
        </authorList>
    </citation>
    <scope>NUCLEOTIDE SEQUENCE [LARGE SCALE GENOMIC DNA]</scope>
    <source>
        <strain evidence="1 2">NCTC11470</strain>
    </source>
</reference>
<gene>
    <name evidence="1" type="primary">yapE_2</name>
    <name evidence="1" type="ORF">NCTC11470_02639</name>
</gene>
<proteinExistence type="predicted"/>
<evidence type="ECO:0000313" key="2">
    <source>
        <dbReference type="Proteomes" id="UP000254835"/>
    </source>
</evidence>
<organism evidence="1 2">
    <name type="scientific">Yersinia frederiksenii</name>
    <dbReference type="NCBI Taxonomy" id="29484"/>
    <lineage>
        <taxon>Bacteria</taxon>
        <taxon>Pseudomonadati</taxon>
        <taxon>Pseudomonadota</taxon>
        <taxon>Gammaproteobacteria</taxon>
        <taxon>Enterobacterales</taxon>
        <taxon>Yersiniaceae</taxon>
        <taxon>Yersinia</taxon>
    </lineage>
</organism>